<evidence type="ECO:0000313" key="1">
    <source>
        <dbReference type="EMBL" id="GLR66557.1"/>
    </source>
</evidence>
<accession>A0ABQ6A4F7</accession>
<proteinExistence type="predicted"/>
<dbReference type="Proteomes" id="UP001156641">
    <property type="component" value="Unassembled WGS sequence"/>
</dbReference>
<dbReference type="EMBL" id="BSOS01000026">
    <property type="protein sequence ID" value="GLR66557.1"/>
    <property type="molecule type" value="Genomic_DNA"/>
</dbReference>
<gene>
    <name evidence="1" type="ORF">GCM10010909_12370</name>
</gene>
<reference evidence="2" key="1">
    <citation type="journal article" date="2019" name="Int. J. Syst. Evol. Microbiol.">
        <title>The Global Catalogue of Microorganisms (GCM) 10K type strain sequencing project: providing services to taxonomists for standard genome sequencing and annotation.</title>
        <authorList>
            <consortium name="The Broad Institute Genomics Platform"/>
            <consortium name="The Broad Institute Genome Sequencing Center for Infectious Disease"/>
            <person name="Wu L."/>
            <person name="Ma J."/>
        </authorList>
    </citation>
    <scope>NUCLEOTIDE SEQUENCE [LARGE SCALE GENOMIC DNA]</scope>
    <source>
        <strain evidence="2">NBRC 112502</strain>
    </source>
</reference>
<protein>
    <submittedName>
        <fullName evidence="1">Uncharacterized protein</fullName>
    </submittedName>
</protein>
<comment type="caution">
    <text evidence="1">The sequence shown here is derived from an EMBL/GenBank/DDBJ whole genome shotgun (WGS) entry which is preliminary data.</text>
</comment>
<organism evidence="1 2">
    <name type="scientific">Acidocella aquatica</name>
    <dbReference type="NCBI Taxonomy" id="1922313"/>
    <lineage>
        <taxon>Bacteria</taxon>
        <taxon>Pseudomonadati</taxon>
        <taxon>Pseudomonadota</taxon>
        <taxon>Alphaproteobacteria</taxon>
        <taxon>Acetobacterales</taxon>
        <taxon>Acidocellaceae</taxon>
        <taxon>Acidocella</taxon>
    </lineage>
</organism>
<evidence type="ECO:0000313" key="2">
    <source>
        <dbReference type="Proteomes" id="UP001156641"/>
    </source>
</evidence>
<name>A0ABQ6A4F7_9PROT</name>
<sequence>MGNRRGDWLLVVTHTGEIGWLDDPHEQTFEQANPGGWCHVHQDAGGGLVFQYKYYHETY</sequence>
<keyword evidence="2" id="KW-1185">Reference proteome</keyword>